<dbReference type="PANTHER" id="PTHR11079">
    <property type="entry name" value="CYTOSINE DEAMINASE FAMILY MEMBER"/>
    <property type="match status" value="1"/>
</dbReference>
<dbReference type="Proteomes" id="UP000295096">
    <property type="component" value="Unassembled WGS sequence"/>
</dbReference>
<keyword evidence="2" id="KW-0479">Metal-binding</keyword>
<evidence type="ECO:0000256" key="4">
    <source>
        <dbReference type="ARBA" id="ARBA00022833"/>
    </source>
</evidence>
<dbReference type="EMBL" id="SMSJ01000003">
    <property type="protein sequence ID" value="TDH63946.1"/>
    <property type="molecule type" value="Genomic_DNA"/>
</dbReference>
<dbReference type="GO" id="GO:0008270">
    <property type="term" value="F:zinc ion binding"/>
    <property type="evidence" value="ECO:0007669"/>
    <property type="project" value="InterPro"/>
</dbReference>
<evidence type="ECO:0000256" key="1">
    <source>
        <dbReference type="ARBA" id="ARBA00006576"/>
    </source>
</evidence>
<keyword evidence="4" id="KW-0862">Zinc</keyword>
<sequence length="160" mass="17169">MTGADPVALRHMRRAIALACDSVAAGGGPFGAVIARGEEVVAEGSNRVTVDLDPTAHAEVTAIRRACASLGRFDLRGLTLYSSCEPCPMCLASIHWARLDGAWFAGTRWDAAAAGFDDELLYREVTAPLEARMVPTRPLLAEEGKQPFAAWLAKPDRTPY</sequence>
<dbReference type="FunFam" id="3.40.140.10:FF:000011">
    <property type="entry name" value="tRNA-specific adenosine deaminase"/>
    <property type="match status" value="1"/>
</dbReference>
<dbReference type="PROSITE" id="PS00903">
    <property type="entry name" value="CYT_DCMP_DEAMINASES_1"/>
    <property type="match status" value="1"/>
</dbReference>
<comment type="similarity">
    <text evidence="1">Belongs to the cytidine and deoxycytidylate deaminase family.</text>
</comment>
<keyword evidence="3" id="KW-0378">Hydrolase</keyword>
<evidence type="ECO:0000313" key="7">
    <source>
        <dbReference type="Proteomes" id="UP000295096"/>
    </source>
</evidence>
<accession>A0A4R5QL28</accession>
<dbReference type="InterPro" id="IPR002125">
    <property type="entry name" value="CMP_dCMP_dom"/>
</dbReference>
<dbReference type="InterPro" id="IPR016192">
    <property type="entry name" value="APOBEC/CMP_deaminase_Zn-bd"/>
</dbReference>
<evidence type="ECO:0000313" key="6">
    <source>
        <dbReference type="EMBL" id="TDH63946.1"/>
    </source>
</evidence>
<protein>
    <submittedName>
        <fullName evidence="6">Nucleoside deaminase</fullName>
    </submittedName>
</protein>
<dbReference type="GO" id="GO:0047974">
    <property type="term" value="F:guanosine deaminase activity"/>
    <property type="evidence" value="ECO:0007669"/>
    <property type="project" value="TreeGrafter"/>
</dbReference>
<dbReference type="PANTHER" id="PTHR11079:SF161">
    <property type="entry name" value="CMP_DCMP-TYPE DEAMINASE DOMAIN-CONTAINING PROTEIN"/>
    <property type="match status" value="1"/>
</dbReference>
<evidence type="ECO:0000256" key="3">
    <source>
        <dbReference type="ARBA" id="ARBA00022801"/>
    </source>
</evidence>
<keyword evidence="7" id="KW-1185">Reference proteome</keyword>
<reference evidence="6 7" key="1">
    <citation type="journal article" date="2016" name="J. Microbiol.">
        <title>Dankookia rubra gen. nov., sp. nov., an alphaproteobacterium isolated from sediment of a shallow stream.</title>
        <authorList>
            <person name="Kim W.H."/>
            <person name="Kim D.H."/>
            <person name="Kang K."/>
            <person name="Ahn T.Y."/>
        </authorList>
    </citation>
    <scope>NUCLEOTIDE SEQUENCE [LARGE SCALE GENOMIC DNA]</scope>
    <source>
        <strain evidence="6 7">JCM30602</strain>
    </source>
</reference>
<dbReference type="SUPFAM" id="SSF53927">
    <property type="entry name" value="Cytidine deaminase-like"/>
    <property type="match status" value="1"/>
</dbReference>
<gene>
    <name evidence="6" type="ORF">E2C06_03710</name>
</gene>
<dbReference type="AlphaFoldDB" id="A0A4R5QL28"/>
<evidence type="ECO:0000256" key="2">
    <source>
        <dbReference type="ARBA" id="ARBA00022723"/>
    </source>
</evidence>
<dbReference type="RefSeq" id="WP_133287226.1">
    <property type="nucleotide sequence ID" value="NZ_SMSJ01000003.1"/>
</dbReference>
<dbReference type="Gene3D" id="3.40.140.10">
    <property type="entry name" value="Cytidine Deaminase, domain 2"/>
    <property type="match status" value="1"/>
</dbReference>
<comment type="caution">
    <text evidence="6">The sequence shown here is derived from an EMBL/GenBank/DDBJ whole genome shotgun (WGS) entry which is preliminary data.</text>
</comment>
<feature type="domain" description="CMP/dCMP-type deaminase" evidence="5">
    <location>
        <begin position="6"/>
        <end position="129"/>
    </location>
</feature>
<name>A0A4R5QL28_9PROT</name>
<dbReference type="PROSITE" id="PS51747">
    <property type="entry name" value="CYT_DCMP_DEAMINASES_2"/>
    <property type="match status" value="1"/>
</dbReference>
<dbReference type="GO" id="GO:0006152">
    <property type="term" value="P:purine nucleoside catabolic process"/>
    <property type="evidence" value="ECO:0007669"/>
    <property type="project" value="TreeGrafter"/>
</dbReference>
<proteinExistence type="inferred from homology"/>
<dbReference type="Pfam" id="PF00383">
    <property type="entry name" value="dCMP_cyt_deam_1"/>
    <property type="match status" value="1"/>
</dbReference>
<dbReference type="InterPro" id="IPR016193">
    <property type="entry name" value="Cytidine_deaminase-like"/>
</dbReference>
<dbReference type="CDD" id="cd01285">
    <property type="entry name" value="nucleoside_deaminase"/>
    <property type="match status" value="1"/>
</dbReference>
<organism evidence="6 7">
    <name type="scientific">Dankookia rubra</name>
    <dbReference type="NCBI Taxonomy" id="1442381"/>
    <lineage>
        <taxon>Bacteria</taxon>
        <taxon>Pseudomonadati</taxon>
        <taxon>Pseudomonadota</taxon>
        <taxon>Alphaproteobacteria</taxon>
        <taxon>Acetobacterales</taxon>
        <taxon>Roseomonadaceae</taxon>
        <taxon>Dankookia</taxon>
    </lineage>
</organism>
<evidence type="ECO:0000259" key="5">
    <source>
        <dbReference type="PROSITE" id="PS51747"/>
    </source>
</evidence>
<dbReference type="OrthoDB" id="9802676at2"/>